<evidence type="ECO:0000259" key="1">
    <source>
        <dbReference type="PROSITE" id="PS50011"/>
    </source>
</evidence>
<evidence type="ECO:0000313" key="3">
    <source>
        <dbReference type="Proteomes" id="UP000091918"/>
    </source>
</evidence>
<sequence length="93" mass="10505">MDCMRDKFVKGELLDNRFRTVAPLNHGSFGMVFLADDTLTGDQVAIKCLTKFSSGDSYPLAVDERSEELECHTRLGYHPNIVNLLHSFETDSH</sequence>
<dbReference type="OrthoDB" id="4062651at2759"/>
<dbReference type="Gene3D" id="3.30.200.20">
    <property type="entry name" value="Phosphorylase Kinase, domain 1"/>
    <property type="match status" value="1"/>
</dbReference>
<evidence type="ECO:0000313" key="2">
    <source>
        <dbReference type="EMBL" id="OAX82104.1"/>
    </source>
</evidence>
<protein>
    <recommendedName>
        <fullName evidence="1">Protein kinase domain-containing protein</fullName>
    </recommendedName>
</protein>
<keyword evidence="3" id="KW-1185">Reference proteome</keyword>
<comment type="caution">
    <text evidence="2">The sequence shown here is derived from an EMBL/GenBank/DDBJ whole genome shotgun (WGS) entry which is preliminary data.</text>
</comment>
<dbReference type="AlphaFoldDB" id="A0A1B7NZC4"/>
<name>A0A1B7NZC4_9EURO</name>
<dbReference type="STRING" id="1658172.A0A1B7NZC4"/>
<gene>
    <name evidence="2" type="ORF">ACJ72_03551</name>
</gene>
<dbReference type="EMBL" id="LGUA01000357">
    <property type="protein sequence ID" value="OAX82104.1"/>
    <property type="molecule type" value="Genomic_DNA"/>
</dbReference>
<dbReference type="InterPro" id="IPR000719">
    <property type="entry name" value="Prot_kinase_dom"/>
</dbReference>
<dbReference type="PROSITE" id="PS50011">
    <property type="entry name" value="PROTEIN_KINASE_DOM"/>
    <property type="match status" value="1"/>
</dbReference>
<feature type="non-terminal residue" evidence="2">
    <location>
        <position position="93"/>
    </location>
</feature>
<dbReference type="InterPro" id="IPR011009">
    <property type="entry name" value="Kinase-like_dom_sf"/>
</dbReference>
<dbReference type="Proteomes" id="UP000091918">
    <property type="component" value="Unassembled WGS sequence"/>
</dbReference>
<accession>A0A1B7NZC4</accession>
<dbReference type="GO" id="GO:0005524">
    <property type="term" value="F:ATP binding"/>
    <property type="evidence" value="ECO:0007669"/>
    <property type="project" value="InterPro"/>
</dbReference>
<dbReference type="GO" id="GO:0004672">
    <property type="term" value="F:protein kinase activity"/>
    <property type="evidence" value="ECO:0007669"/>
    <property type="project" value="InterPro"/>
</dbReference>
<dbReference type="SUPFAM" id="SSF56112">
    <property type="entry name" value="Protein kinase-like (PK-like)"/>
    <property type="match status" value="1"/>
</dbReference>
<proteinExistence type="predicted"/>
<feature type="domain" description="Protein kinase" evidence="1">
    <location>
        <begin position="18"/>
        <end position="93"/>
    </location>
</feature>
<dbReference type="Pfam" id="PF00069">
    <property type="entry name" value="Pkinase"/>
    <property type="match status" value="1"/>
</dbReference>
<reference evidence="2 3" key="1">
    <citation type="submission" date="2015-07" db="EMBL/GenBank/DDBJ databases">
        <title>Emmonsia species relationships and genome sequence.</title>
        <authorList>
            <person name="Cuomo C.A."/>
            <person name="Schwartz I.S."/>
            <person name="Kenyon C."/>
            <person name="de Hoog G.S."/>
            <person name="Govender N.P."/>
            <person name="Botha A."/>
            <person name="Moreno L."/>
            <person name="de Vries M."/>
            <person name="Munoz J.F."/>
            <person name="Stielow J.B."/>
        </authorList>
    </citation>
    <scope>NUCLEOTIDE SEQUENCE [LARGE SCALE GENOMIC DNA]</scope>
    <source>
        <strain evidence="2 3">CBS 136260</strain>
    </source>
</reference>
<organism evidence="2 3">
    <name type="scientific">Emergomyces africanus</name>
    <dbReference type="NCBI Taxonomy" id="1955775"/>
    <lineage>
        <taxon>Eukaryota</taxon>
        <taxon>Fungi</taxon>
        <taxon>Dikarya</taxon>
        <taxon>Ascomycota</taxon>
        <taxon>Pezizomycotina</taxon>
        <taxon>Eurotiomycetes</taxon>
        <taxon>Eurotiomycetidae</taxon>
        <taxon>Onygenales</taxon>
        <taxon>Ajellomycetaceae</taxon>
        <taxon>Emergomyces</taxon>
    </lineage>
</organism>